<organism evidence="3 4">
    <name type="scientific">Candidatus Desantisbacteria bacterium CG_4_9_14_3_um_filter_40_11</name>
    <dbReference type="NCBI Taxonomy" id="1974546"/>
    <lineage>
        <taxon>Bacteria</taxon>
        <taxon>Candidatus Desantisiibacteriota</taxon>
    </lineage>
</organism>
<reference evidence="4" key="1">
    <citation type="submission" date="2017-09" db="EMBL/GenBank/DDBJ databases">
        <title>Depth-based differentiation of microbial function through sediment-hosted aquifers and enrichment of novel symbionts in the deep terrestrial subsurface.</title>
        <authorList>
            <person name="Probst A.J."/>
            <person name="Ladd B."/>
            <person name="Jarett J.K."/>
            <person name="Geller-Mcgrath D.E."/>
            <person name="Sieber C.M.K."/>
            <person name="Emerson J.B."/>
            <person name="Anantharaman K."/>
            <person name="Thomas B.C."/>
            <person name="Malmstrom R."/>
            <person name="Stieglmeier M."/>
            <person name="Klingl A."/>
            <person name="Woyke T."/>
            <person name="Ryan C.M."/>
            <person name="Banfield J.F."/>
        </authorList>
    </citation>
    <scope>NUCLEOTIDE SEQUENCE [LARGE SCALE GENOMIC DNA]</scope>
</reference>
<dbReference type="AlphaFoldDB" id="A0A2M8ARW1"/>
<dbReference type="PANTHER" id="PTHR43581">
    <property type="entry name" value="ATP/GTP PHOSPHATASE"/>
    <property type="match status" value="1"/>
</dbReference>
<protein>
    <recommendedName>
        <fullName evidence="5">ATP-dependent endonuclease</fullName>
    </recommendedName>
</protein>
<dbReference type="InterPro" id="IPR051396">
    <property type="entry name" value="Bact_Antivir_Def_Nuclease"/>
</dbReference>
<dbReference type="InterPro" id="IPR041685">
    <property type="entry name" value="AAA_GajA/Old/RecF-like"/>
</dbReference>
<proteinExistence type="predicted"/>
<evidence type="ECO:0000259" key="2">
    <source>
        <dbReference type="Pfam" id="PF20469"/>
    </source>
</evidence>
<evidence type="ECO:0000313" key="3">
    <source>
        <dbReference type="EMBL" id="PJB28829.1"/>
    </source>
</evidence>
<comment type="caution">
    <text evidence="3">The sequence shown here is derived from an EMBL/GenBank/DDBJ whole genome shotgun (WGS) entry which is preliminary data.</text>
</comment>
<dbReference type="Proteomes" id="UP000231366">
    <property type="component" value="Unassembled WGS sequence"/>
</dbReference>
<name>A0A2M8ARW1_9BACT</name>
<evidence type="ECO:0008006" key="5">
    <source>
        <dbReference type="Google" id="ProtNLM"/>
    </source>
</evidence>
<dbReference type="Gene3D" id="3.40.50.300">
    <property type="entry name" value="P-loop containing nucleotide triphosphate hydrolases"/>
    <property type="match status" value="1"/>
</dbReference>
<dbReference type="InterPro" id="IPR027417">
    <property type="entry name" value="P-loop_NTPase"/>
</dbReference>
<sequence>MLTLNKLYAKGMRSLAEIDLPLRNFTIFIGKNNAGKTNTLLAIKLLLEASARDVSEEDFYKTDTERADTIELRGEFSVPEEYLSLCDEKHKGKIQNCIVDNVLTVRRIISKGEGGKIKVNSIELWQPDKGEFGTPTGIDAGIKQLLPEVIFIEAFKDPTEESQGKSTAALGKILKQIVEQVEDKINDDVMVAIALAEKNFNWMEQDGVMVDNRPDELRKIENQIKSHIQELFFGSDVRLKFNLPKVSDLISTATIELKDRGPWTSPDGKGQGFQRVLYVALLQTLADALRDETAAINRPFILLYEEPEAFLHPALQREVGNIIENISTTNQVVIASHSPLLVTPSRMDNIIILRQELPPNPHKTNFFIPDDSLADHDDDKHLISLLKLNNSSEFLFSDFILVVEGVSDRYLLESCWGGVREKIDKKFESISIIESGSKDIVPLWIEYLKKMKFPTKGVVDLDFLWNGSGRVLKNDDVSKFCEKFWKFADESNLCEVADDGKKILKKGSKDNAFALVVGENCDKELNELGKKISEELLKHDIWVLRKGEIEYYFGLSLTSKGKYVTAGQKIRKGEIEIPSEMQELLTWLFT</sequence>
<gene>
    <name evidence="3" type="ORF">CO110_08530</name>
</gene>
<accession>A0A2M8ARW1</accession>
<dbReference type="EMBL" id="PFUI01000225">
    <property type="protein sequence ID" value="PJB28829.1"/>
    <property type="molecule type" value="Genomic_DNA"/>
</dbReference>
<evidence type="ECO:0000313" key="4">
    <source>
        <dbReference type="Proteomes" id="UP000231366"/>
    </source>
</evidence>
<dbReference type="PANTHER" id="PTHR43581:SF4">
    <property type="entry name" value="ATP_GTP PHOSPHATASE"/>
    <property type="match status" value="1"/>
</dbReference>
<feature type="domain" description="OLD protein-like TOPRIM" evidence="2">
    <location>
        <begin position="395"/>
        <end position="462"/>
    </location>
</feature>
<dbReference type="Pfam" id="PF13175">
    <property type="entry name" value="AAA_15"/>
    <property type="match status" value="1"/>
</dbReference>
<dbReference type="InterPro" id="IPR034139">
    <property type="entry name" value="TOPRIM_OLD"/>
</dbReference>
<evidence type="ECO:0000259" key="1">
    <source>
        <dbReference type="Pfam" id="PF13175"/>
    </source>
</evidence>
<dbReference type="SUPFAM" id="SSF52540">
    <property type="entry name" value="P-loop containing nucleoside triphosphate hydrolases"/>
    <property type="match status" value="1"/>
</dbReference>
<feature type="domain" description="Endonuclease GajA/Old nuclease/RecF-like AAA" evidence="1">
    <location>
        <begin position="4"/>
        <end position="342"/>
    </location>
</feature>
<dbReference type="Pfam" id="PF20469">
    <property type="entry name" value="OLD-like_TOPRIM"/>
    <property type="match status" value="1"/>
</dbReference>